<name>A0A8C6HMH1_MUSSI</name>
<dbReference type="GeneTree" id="ENSGT00390000014969"/>
<evidence type="ECO:0000256" key="1">
    <source>
        <dbReference type="SAM" id="MobiDB-lite"/>
    </source>
</evidence>
<feature type="region of interest" description="Disordered" evidence="1">
    <location>
        <begin position="129"/>
        <end position="194"/>
    </location>
</feature>
<dbReference type="PANTHER" id="PTHR36863:SF1">
    <property type="entry name" value="SHIELDIN COMPLEX SUBUNIT 1"/>
    <property type="match status" value="1"/>
</dbReference>
<dbReference type="GO" id="GO:0035861">
    <property type="term" value="C:site of double-strand break"/>
    <property type="evidence" value="ECO:0007669"/>
    <property type="project" value="TreeGrafter"/>
</dbReference>
<evidence type="ECO:0000313" key="4">
    <source>
        <dbReference type="Proteomes" id="UP000694415"/>
    </source>
</evidence>
<dbReference type="Pfam" id="PF15021">
    <property type="entry name" value="SHLD1_C"/>
    <property type="match status" value="1"/>
</dbReference>
<evidence type="ECO:0000259" key="2">
    <source>
        <dbReference type="Pfam" id="PF15021"/>
    </source>
</evidence>
<feature type="compositionally biased region" description="Low complexity" evidence="1">
    <location>
        <begin position="131"/>
        <end position="155"/>
    </location>
</feature>
<keyword evidence="4" id="KW-1185">Reference proteome</keyword>
<dbReference type="Ensembl" id="ENSMSIT00000030668.1">
    <property type="protein sequence ID" value="ENSMSIP00000024315.1"/>
    <property type="gene ID" value="ENSMSIG00000020536.1"/>
</dbReference>
<dbReference type="AlphaFoldDB" id="A0A8C6HMH1"/>
<dbReference type="GO" id="GO:0045830">
    <property type="term" value="P:positive regulation of isotype switching"/>
    <property type="evidence" value="ECO:0007669"/>
    <property type="project" value="TreeGrafter"/>
</dbReference>
<proteinExistence type="predicted"/>
<dbReference type="GO" id="GO:2001034">
    <property type="term" value="P:positive regulation of double-strand break repair via nonhomologous end joining"/>
    <property type="evidence" value="ECO:0007669"/>
    <property type="project" value="TreeGrafter"/>
</dbReference>
<reference evidence="3" key="1">
    <citation type="submission" date="2025-08" db="UniProtKB">
        <authorList>
            <consortium name="Ensembl"/>
        </authorList>
    </citation>
    <scope>IDENTIFICATION</scope>
</reference>
<protein>
    <recommendedName>
        <fullName evidence="2">Shieldin complex subunit 1 C-terminal domain-containing protein</fullName>
    </recommendedName>
</protein>
<organism evidence="3 4">
    <name type="scientific">Mus spicilegus</name>
    <name type="common">Mound-building mouse</name>
    <dbReference type="NCBI Taxonomy" id="10103"/>
    <lineage>
        <taxon>Eukaryota</taxon>
        <taxon>Metazoa</taxon>
        <taxon>Chordata</taxon>
        <taxon>Craniata</taxon>
        <taxon>Vertebrata</taxon>
        <taxon>Euteleostomi</taxon>
        <taxon>Mammalia</taxon>
        <taxon>Eutheria</taxon>
        <taxon>Euarchontoglires</taxon>
        <taxon>Glires</taxon>
        <taxon>Rodentia</taxon>
        <taxon>Myomorpha</taxon>
        <taxon>Muroidea</taxon>
        <taxon>Muridae</taxon>
        <taxon>Murinae</taxon>
        <taxon>Mus</taxon>
        <taxon>Mus</taxon>
    </lineage>
</organism>
<feature type="domain" description="Shieldin complex subunit 1 C-terminal" evidence="2">
    <location>
        <begin position="186"/>
        <end position="304"/>
    </location>
</feature>
<accession>A0A8C6HMH1</accession>
<evidence type="ECO:0000313" key="3">
    <source>
        <dbReference type="Ensembl" id="ENSMSIP00000024315.1"/>
    </source>
</evidence>
<reference evidence="3" key="2">
    <citation type="submission" date="2025-09" db="UniProtKB">
        <authorList>
            <consortium name="Ensembl"/>
        </authorList>
    </citation>
    <scope>IDENTIFICATION</scope>
</reference>
<dbReference type="PANTHER" id="PTHR36863">
    <property type="entry name" value="SHIELDIN COMPLEX SUBUNIT 1"/>
    <property type="match status" value="1"/>
</dbReference>
<dbReference type="InterPro" id="IPR027821">
    <property type="entry name" value="SHLD1"/>
</dbReference>
<feature type="compositionally biased region" description="Polar residues" evidence="1">
    <location>
        <begin position="156"/>
        <end position="174"/>
    </location>
</feature>
<sequence>MCHPCLFTQSVSLLSIGITGICHYAWLLAEIRTDFSQVGVCLSHNEGNLVPKHWIKGEKKKNHDVGEESSCSFGVLGLCFGSSYSTDPVTWGCFSSPHRPMESQAATPSSLSGESCTLDLPTVCDTSSYEASQRASQGSSNSLSSLESHPFLSSSTTDPDSNSLNTEQKGSWDSENFWLDPSSKGQLETNEEEDGLRKSLDRFYEAFAHPLPGSGDPLSASVCQCLSRTISELEGQESQRYALRSFQMAQVIFSRDGCSILQRHSRDTSFYPLEQEGSSVDDEEPTPGLSREVIRFLLEQTVMKDS</sequence>
<dbReference type="InterPro" id="IPR053898">
    <property type="entry name" value="SHLD1_C"/>
</dbReference>
<dbReference type="GO" id="GO:2000042">
    <property type="term" value="P:negative regulation of double-strand break repair via homologous recombination"/>
    <property type="evidence" value="ECO:0007669"/>
    <property type="project" value="TreeGrafter"/>
</dbReference>
<dbReference type="Proteomes" id="UP000694415">
    <property type="component" value="Unplaced"/>
</dbReference>